<comment type="caution">
    <text evidence="1">The sequence shown here is derived from an EMBL/GenBank/DDBJ whole genome shotgun (WGS) entry which is preliminary data.</text>
</comment>
<dbReference type="AlphaFoldDB" id="A0A6V8NAU3"/>
<dbReference type="Proteomes" id="UP000587586">
    <property type="component" value="Unassembled WGS sequence"/>
</dbReference>
<reference evidence="2" key="1">
    <citation type="submission" date="2020-06" db="EMBL/GenBank/DDBJ databases">
        <title>Draft genomic sequecing of Geomonas sp. Red745.</title>
        <authorList>
            <person name="Itoh H."/>
            <person name="Xu Z.X."/>
            <person name="Ushijima N."/>
            <person name="Masuda Y."/>
            <person name="Shiratori Y."/>
            <person name="Senoo K."/>
        </authorList>
    </citation>
    <scope>NUCLEOTIDE SEQUENCE [LARGE SCALE GENOMIC DNA]</scope>
    <source>
        <strain evidence="2">Red745</strain>
    </source>
</reference>
<organism evidence="1 2">
    <name type="scientific">Geomonas limicola</name>
    <dbReference type="NCBI Taxonomy" id="2740186"/>
    <lineage>
        <taxon>Bacteria</taxon>
        <taxon>Pseudomonadati</taxon>
        <taxon>Thermodesulfobacteriota</taxon>
        <taxon>Desulfuromonadia</taxon>
        <taxon>Geobacterales</taxon>
        <taxon>Geobacteraceae</taxon>
        <taxon>Geomonas</taxon>
    </lineage>
</organism>
<gene>
    <name evidence="1" type="ORF">GMLC_19280</name>
</gene>
<proteinExistence type="predicted"/>
<protein>
    <submittedName>
        <fullName evidence="1">Thiol-disulfide oxidoreductase</fullName>
    </submittedName>
</protein>
<dbReference type="InterPro" id="IPR044691">
    <property type="entry name" value="DCC1_Trx"/>
</dbReference>
<sequence>MDRGRMRAPCFPLKVFYDGACIVCATEIGHYLRKDHGEKLVAIDISSPDFDPAPYHISFGDFMRSMHAIDRDGQVFQGVDSFWAIWQAFPASTLYGVMGRVIQLPLVNWLARIGYWLFAQVRPYLPKRHQCDSGTCSIHQRK</sequence>
<evidence type="ECO:0000313" key="1">
    <source>
        <dbReference type="EMBL" id="GFO68349.1"/>
    </source>
</evidence>
<evidence type="ECO:0000313" key="2">
    <source>
        <dbReference type="Proteomes" id="UP000587586"/>
    </source>
</evidence>
<dbReference type="PANTHER" id="PTHR34290:SF2">
    <property type="entry name" value="OS04G0668800 PROTEIN"/>
    <property type="match status" value="1"/>
</dbReference>
<accession>A0A6V8NAU3</accession>
<dbReference type="EMBL" id="BLXZ01000003">
    <property type="protein sequence ID" value="GFO68349.1"/>
    <property type="molecule type" value="Genomic_DNA"/>
</dbReference>
<keyword evidence="2" id="KW-1185">Reference proteome</keyword>
<name>A0A6V8NAU3_9BACT</name>
<dbReference type="GO" id="GO:0015035">
    <property type="term" value="F:protein-disulfide reductase activity"/>
    <property type="evidence" value="ECO:0007669"/>
    <property type="project" value="InterPro"/>
</dbReference>
<dbReference type="PANTHER" id="PTHR34290">
    <property type="entry name" value="SI:CH73-390P7.2"/>
    <property type="match status" value="1"/>
</dbReference>
<dbReference type="InterPro" id="IPR007263">
    <property type="entry name" value="DCC1-like"/>
</dbReference>
<dbReference type="Pfam" id="PF04134">
    <property type="entry name" value="DCC1-like"/>
    <property type="match status" value="1"/>
</dbReference>